<sequence>MMNLTGKHIIATLGLLLSVLTVTAQGKLKGTLTDSETGQPLIGATVQIVGTYKGTSADVDGKYEIKDIKPGDYSIKISFIGFAAKVFNGITIKDGETTKLDASLEPRSQTLQEVTIVGEANLVDLESGKSEVSIGQDDIEEMNVRDVKEVVSMQAGVNTTTDGIQIRGGRVYETEYLIDGISAQDPLAGSGSGADVSANAAADVTVITGGQGAEFGGSSAGVISTKIREGGDKFQIGGSWQRDNLGFDKDNAYSWNTDIIELNMGGPVPGTKKKVKFFTAIQSIMSDNYFGPTANQLESSILRTNYNRSGNDWLNDNVIDPLNQGKFWAPRQRNNWSHTLKLSWQIKEGTRLSLTNQHSLNINQNTRTLQIVGFDAILLPGFQFRRSLNLDNATTYTHHSNLTALNFNHFLNDKWNLDVSVGRLFTNLRADANGRPFRTETVDQILDEQSIITDPVQLYNPGDEIVYTIPSPWLINNGGISSLWHDHYAQEYTLKYKFRFYPNSKIHKITFGHEHKFTGYQWVDVTRPWVGAPIRIDENTTTPNRSIGSSFDIWSVNAMNGGLFAQDVITYKGIIATLGMRLNYWAPGKFADDAVENPNSPVVDQVRQNYEEETFGLFGQRWKARLLPRINVSFPVTENNVLYFNYSHSMRLPHPRFVYQGLDPDFQDRSFLSNLGNPNINPEVNVSYEVGMKSQLTKDLAFTLSAFNNNRFDYIVSRRVLVEDQTGRPVSKQMYINQDYAKIQGVELGVFLRIGEHFKAFANGTYQVARGKSNSAREAGLQIEQNGEVELTREQYLAFDRPWNFNGGVTFSPDSTLKLWGYSLGGWRVFLKQSYRSGYRYTPVEQVGTNDLGRPIYAPDNDRYLQEIGTPWISTDIKVSKTFYFNDNSKTGITLSIELRNALDNKRAQIVNPVTGTAYEQGDPVTNSYRDPRYLGPQETGALPNNPARYLPPRQLLYGISFKF</sequence>
<dbReference type="InterPro" id="IPR037066">
    <property type="entry name" value="Plug_dom_sf"/>
</dbReference>
<dbReference type="InterPro" id="IPR000531">
    <property type="entry name" value="Beta-barrel_TonB"/>
</dbReference>
<feature type="domain" description="TonB-dependent receptor plug" evidence="13">
    <location>
        <begin position="129"/>
        <end position="221"/>
    </location>
</feature>
<gene>
    <name evidence="14" type="ORF">F3059_11645</name>
</gene>
<evidence type="ECO:0000259" key="12">
    <source>
        <dbReference type="Pfam" id="PF00593"/>
    </source>
</evidence>
<dbReference type="GO" id="GO:0009279">
    <property type="term" value="C:cell outer membrane"/>
    <property type="evidence" value="ECO:0007669"/>
    <property type="project" value="UniProtKB-SubCell"/>
</dbReference>
<dbReference type="Pfam" id="PF00593">
    <property type="entry name" value="TonB_dep_Rec_b-barrel"/>
    <property type="match status" value="1"/>
</dbReference>
<organism evidence="14 15">
    <name type="scientific">Salibacter halophilus</name>
    <dbReference type="NCBI Taxonomy" id="1803916"/>
    <lineage>
        <taxon>Bacteria</taxon>
        <taxon>Pseudomonadati</taxon>
        <taxon>Bacteroidota</taxon>
        <taxon>Flavobacteriia</taxon>
        <taxon>Flavobacteriales</taxon>
        <taxon>Salibacteraceae</taxon>
        <taxon>Salibacter</taxon>
    </lineage>
</organism>
<evidence type="ECO:0000313" key="14">
    <source>
        <dbReference type="EMBL" id="KAB1062833.1"/>
    </source>
</evidence>
<dbReference type="Pfam" id="PF07715">
    <property type="entry name" value="Plug"/>
    <property type="match status" value="1"/>
</dbReference>
<keyword evidence="8 14" id="KW-0675">Receptor</keyword>
<dbReference type="Gene3D" id="2.60.40.1120">
    <property type="entry name" value="Carboxypeptidase-like, regulatory domain"/>
    <property type="match status" value="1"/>
</dbReference>
<evidence type="ECO:0000313" key="15">
    <source>
        <dbReference type="Proteomes" id="UP000435357"/>
    </source>
</evidence>
<dbReference type="RefSeq" id="WP_151169452.1">
    <property type="nucleotide sequence ID" value="NZ_WACR01000010.1"/>
</dbReference>
<keyword evidence="15" id="KW-1185">Reference proteome</keyword>
<evidence type="ECO:0000259" key="13">
    <source>
        <dbReference type="Pfam" id="PF07715"/>
    </source>
</evidence>
<dbReference type="PROSITE" id="PS52016">
    <property type="entry name" value="TONB_DEPENDENT_REC_3"/>
    <property type="match status" value="1"/>
</dbReference>
<keyword evidence="5" id="KW-0732">Signal</keyword>
<keyword evidence="9 10" id="KW-0998">Cell outer membrane</keyword>
<dbReference type="PANTHER" id="PTHR30069:SF29">
    <property type="entry name" value="HEMOGLOBIN AND HEMOGLOBIN-HAPTOGLOBIN-BINDING PROTEIN 1-RELATED"/>
    <property type="match status" value="1"/>
</dbReference>
<keyword evidence="2 10" id="KW-0813">Transport</keyword>
<dbReference type="Proteomes" id="UP000435357">
    <property type="component" value="Unassembled WGS sequence"/>
</dbReference>
<protein>
    <submittedName>
        <fullName evidence="14">TonB-dependent receptor</fullName>
    </submittedName>
</protein>
<evidence type="ECO:0000256" key="3">
    <source>
        <dbReference type="ARBA" id="ARBA00022452"/>
    </source>
</evidence>
<evidence type="ECO:0000256" key="11">
    <source>
        <dbReference type="RuleBase" id="RU003357"/>
    </source>
</evidence>
<dbReference type="PANTHER" id="PTHR30069">
    <property type="entry name" value="TONB-DEPENDENT OUTER MEMBRANE RECEPTOR"/>
    <property type="match status" value="1"/>
</dbReference>
<evidence type="ECO:0000256" key="8">
    <source>
        <dbReference type="ARBA" id="ARBA00023170"/>
    </source>
</evidence>
<keyword evidence="6 11" id="KW-0798">TonB box</keyword>
<accession>A0A6N6M543</accession>
<dbReference type="OrthoDB" id="1075473at2"/>
<dbReference type="GO" id="GO:0044718">
    <property type="term" value="P:siderophore transmembrane transport"/>
    <property type="evidence" value="ECO:0007669"/>
    <property type="project" value="TreeGrafter"/>
</dbReference>
<comment type="subcellular location">
    <subcellularLocation>
        <location evidence="1 10">Cell outer membrane</location>
        <topology evidence="1 10">Multi-pass membrane protein</topology>
    </subcellularLocation>
</comment>
<keyword evidence="3 10" id="KW-1134">Transmembrane beta strand</keyword>
<dbReference type="SUPFAM" id="SSF49464">
    <property type="entry name" value="Carboxypeptidase regulatory domain-like"/>
    <property type="match status" value="1"/>
</dbReference>
<evidence type="ECO:0000256" key="1">
    <source>
        <dbReference type="ARBA" id="ARBA00004571"/>
    </source>
</evidence>
<dbReference type="Gene3D" id="2.40.170.20">
    <property type="entry name" value="TonB-dependent receptor, beta-barrel domain"/>
    <property type="match status" value="1"/>
</dbReference>
<dbReference type="SUPFAM" id="SSF56935">
    <property type="entry name" value="Porins"/>
    <property type="match status" value="1"/>
</dbReference>
<evidence type="ECO:0000256" key="10">
    <source>
        <dbReference type="PROSITE-ProRule" id="PRU01360"/>
    </source>
</evidence>
<dbReference type="InterPro" id="IPR036942">
    <property type="entry name" value="Beta-barrel_TonB_sf"/>
</dbReference>
<evidence type="ECO:0000256" key="7">
    <source>
        <dbReference type="ARBA" id="ARBA00023136"/>
    </source>
</evidence>
<dbReference type="Gene3D" id="2.170.130.10">
    <property type="entry name" value="TonB-dependent receptor, plug domain"/>
    <property type="match status" value="1"/>
</dbReference>
<dbReference type="GO" id="GO:0015344">
    <property type="term" value="F:siderophore uptake transmembrane transporter activity"/>
    <property type="evidence" value="ECO:0007669"/>
    <property type="project" value="TreeGrafter"/>
</dbReference>
<evidence type="ECO:0000256" key="9">
    <source>
        <dbReference type="ARBA" id="ARBA00023237"/>
    </source>
</evidence>
<keyword evidence="7 10" id="KW-0472">Membrane</keyword>
<dbReference type="InterPro" id="IPR012910">
    <property type="entry name" value="Plug_dom"/>
</dbReference>
<comment type="caution">
    <text evidence="14">The sequence shown here is derived from an EMBL/GenBank/DDBJ whole genome shotgun (WGS) entry which is preliminary data.</text>
</comment>
<dbReference type="Pfam" id="PF13715">
    <property type="entry name" value="CarbopepD_reg_2"/>
    <property type="match status" value="1"/>
</dbReference>
<dbReference type="EMBL" id="WACR01000010">
    <property type="protein sequence ID" value="KAB1062833.1"/>
    <property type="molecule type" value="Genomic_DNA"/>
</dbReference>
<evidence type="ECO:0000256" key="2">
    <source>
        <dbReference type="ARBA" id="ARBA00022448"/>
    </source>
</evidence>
<feature type="domain" description="TonB-dependent receptor-like beta-barrel" evidence="12">
    <location>
        <begin position="344"/>
        <end position="879"/>
    </location>
</feature>
<evidence type="ECO:0000256" key="4">
    <source>
        <dbReference type="ARBA" id="ARBA00022692"/>
    </source>
</evidence>
<keyword evidence="4 10" id="KW-0812">Transmembrane</keyword>
<proteinExistence type="inferred from homology"/>
<evidence type="ECO:0000256" key="5">
    <source>
        <dbReference type="ARBA" id="ARBA00022729"/>
    </source>
</evidence>
<dbReference type="InterPro" id="IPR008969">
    <property type="entry name" value="CarboxyPept-like_regulatory"/>
</dbReference>
<reference evidence="14 15" key="1">
    <citation type="submission" date="2019-09" db="EMBL/GenBank/DDBJ databases">
        <title>Genomes of Cryomorphaceae.</title>
        <authorList>
            <person name="Bowman J.P."/>
        </authorList>
    </citation>
    <scope>NUCLEOTIDE SEQUENCE [LARGE SCALE GENOMIC DNA]</scope>
    <source>
        <strain evidence="14 15">KCTC 52047</strain>
    </source>
</reference>
<name>A0A6N6M543_9FLAO</name>
<comment type="similarity">
    <text evidence="10 11">Belongs to the TonB-dependent receptor family.</text>
</comment>
<evidence type="ECO:0000256" key="6">
    <source>
        <dbReference type="ARBA" id="ARBA00023077"/>
    </source>
</evidence>
<dbReference type="InterPro" id="IPR039426">
    <property type="entry name" value="TonB-dep_rcpt-like"/>
</dbReference>
<dbReference type="AlphaFoldDB" id="A0A6N6M543"/>